<proteinExistence type="inferred from homology"/>
<keyword evidence="5" id="KW-0547">Nucleotide-binding</keyword>
<dbReference type="PROSITE" id="PS50893">
    <property type="entry name" value="ABC_TRANSPORTER_2"/>
    <property type="match status" value="1"/>
</dbReference>
<dbReference type="InterPro" id="IPR003593">
    <property type="entry name" value="AAA+_ATPase"/>
</dbReference>
<dbReference type="PROSITE" id="PS00211">
    <property type="entry name" value="ABC_TRANSPORTER_1"/>
    <property type="match status" value="1"/>
</dbReference>
<keyword evidence="2" id="KW-0813">Transport</keyword>
<evidence type="ECO:0000259" key="10">
    <source>
        <dbReference type="PROSITE" id="PS50893"/>
    </source>
</evidence>
<keyword evidence="12" id="KW-1185">Reference proteome</keyword>
<feature type="domain" description="ABC transporter" evidence="10">
    <location>
        <begin position="5"/>
        <end position="235"/>
    </location>
</feature>
<organism evidence="11 12">
    <name type="scientific">Thermomicrobium roseum (strain ATCC 27502 / DSM 5159 / P-2)</name>
    <dbReference type="NCBI Taxonomy" id="309801"/>
    <lineage>
        <taxon>Bacteria</taxon>
        <taxon>Pseudomonadati</taxon>
        <taxon>Thermomicrobiota</taxon>
        <taxon>Thermomicrobia</taxon>
        <taxon>Thermomicrobiales</taxon>
        <taxon>Thermomicrobiaceae</taxon>
        <taxon>Thermomicrobium</taxon>
    </lineage>
</organism>
<dbReference type="PANTHER" id="PTHR43582">
    <property type="entry name" value="LINEARMYCIN RESISTANCE ATP-BINDING PROTEIN LNRL"/>
    <property type="match status" value="1"/>
</dbReference>
<evidence type="ECO:0000256" key="2">
    <source>
        <dbReference type="ARBA" id="ARBA00022448"/>
    </source>
</evidence>
<dbReference type="InterPro" id="IPR025302">
    <property type="entry name" value="DrrA1/2-like_C"/>
</dbReference>
<accession>B9KYK8</accession>
<dbReference type="RefSeq" id="WP_012641958.1">
    <property type="nucleotide sequence ID" value="NC_011959.1"/>
</dbReference>
<dbReference type="GO" id="GO:0016887">
    <property type="term" value="F:ATP hydrolysis activity"/>
    <property type="evidence" value="ECO:0007669"/>
    <property type="project" value="InterPro"/>
</dbReference>
<dbReference type="SMART" id="SM00382">
    <property type="entry name" value="AAA"/>
    <property type="match status" value="1"/>
</dbReference>
<evidence type="ECO:0000256" key="5">
    <source>
        <dbReference type="ARBA" id="ARBA00022741"/>
    </source>
</evidence>
<dbReference type="Gene3D" id="3.40.50.300">
    <property type="entry name" value="P-loop containing nucleotide triphosphate hydrolases"/>
    <property type="match status" value="1"/>
</dbReference>
<reference evidence="11 12" key="1">
    <citation type="journal article" date="2009" name="PLoS ONE">
        <title>Complete genome sequence of the aerobic CO-oxidizing thermophile Thermomicrobium roseum.</title>
        <authorList>
            <person name="Wu D."/>
            <person name="Raymond J."/>
            <person name="Wu M."/>
            <person name="Chatterji S."/>
            <person name="Ren Q."/>
            <person name="Graham J.E."/>
            <person name="Bryant D.A."/>
            <person name="Robb F."/>
            <person name="Colman A."/>
            <person name="Tallon L.J."/>
            <person name="Badger J.H."/>
            <person name="Madupu R."/>
            <person name="Ward N.L."/>
            <person name="Eisen J.A."/>
        </authorList>
    </citation>
    <scope>NUCLEOTIDE SEQUENCE [LARGE SCALE GENOMIC DNA]</scope>
    <source>
        <strain evidence="12">ATCC 27502 / DSM 5159 / P-2</strain>
    </source>
</reference>
<keyword evidence="3" id="KW-0536">Nodulation</keyword>
<evidence type="ECO:0000256" key="4">
    <source>
        <dbReference type="ARBA" id="ARBA00022475"/>
    </source>
</evidence>
<evidence type="ECO:0000256" key="1">
    <source>
        <dbReference type="ARBA" id="ARBA00004413"/>
    </source>
</evidence>
<dbReference type="eggNOG" id="COG1131">
    <property type="taxonomic scope" value="Bacteria"/>
</dbReference>
<evidence type="ECO:0000256" key="7">
    <source>
        <dbReference type="ARBA" id="ARBA00022967"/>
    </source>
</evidence>
<evidence type="ECO:0000313" key="12">
    <source>
        <dbReference type="Proteomes" id="UP000000447"/>
    </source>
</evidence>
<dbReference type="GO" id="GO:0043215">
    <property type="term" value="P:daunorubicin transport"/>
    <property type="evidence" value="ECO:0007669"/>
    <property type="project" value="InterPro"/>
</dbReference>
<dbReference type="InterPro" id="IPR003439">
    <property type="entry name" value="ABC_transporter-like_ATP-bd"/>
</dbReference>
<evidence type="ECO:0000256" key="9">
    <source>
        <dbReference type="ARBA" id="ARBA00049985"/>
    </source>
</evidence>
<evidence type="ECO:0000256" key="8">
    <source>
        <dbReference type="ARBA" id="ARBA00023136"/>
    </source>
</evidence>
<comment type="subcellular location">
    <subcellularLocation>
        <location evidence="1">Cell membrane</location>
        <topology evidence="1">Peripheral membrane protein</topology>
        <orientation evidence="1">Cytoplasmic side</orientation>
    </subcellularLocation>
</comment>
<evidence type="ECO:0000256" key="6">
    <source>
        <dbReference type="ARBA" id="ARBA00022840"/>
    </source>
</evidence>
<gene>
    <name evidence="11" type="ordered locus">trd_0554</name>
</gene>
<dbReference type="GO" id="GO:0005886">
    <property type="term" value="C:plasma membrane"/>
    <property type="evidence" value="ECO:0007669"/>
    <property type="project" value="UniProtKB-SubCell"/>
</dbReference>
<dbReference type="InterPro" id="IPR027417">
    <property type="entry name" value="P-loop_NTPase"/>
</dbReference>
<dbReference type="HOGENOM" id="CLU_000604_1_2_0"/>
<comment type="similarity">
    <text evidence="9">Belongs to the ABC transporter superfamily. Drug exporter-1 (DrugE1) (TC 3.A.1.105) family.</text>
</comment>
<name>B9KYK8_THERP</name>
<dbReference type="PANTHER" id="PTHR43582:SF4">
    <property type="entry name" value="ANTIBIOTIC RESISTANCE ABC TRANSPORTER ATP-BINDING PROTEIN"/>
    <property type="match status" value="1"/>
</dbReference>
<dbReference type="EMBL" id="CP001275">
    <property type="protein sequence ID" value="ACM05595.1"/>
    <property type="molecule type" value="Genomic_DNA"/>
</dbReference>
<dbReference type="SUPFAM" id="SSF52540">
    <property type="entry name" value="P-loop containing nucleoside triphosphate hydrolases"/>
    <property type="match status" value="1"/>
</dbReference>
<dbReference type="Pfam" id="PF13732">
    <property type="entry name" value="DrrA1-3_C"/>
    <property type="match status" value="1"/>
</dbReference>
<dbReference type="KEGG" id="tro:trd_0554"/>
<dbReference type="AlphaFoldDB" id="B9KYK8"/>
<protein>
    <submittedName>
        <fullName evidence="11">ABC-type multidrug transport system, ATPase component</fullName>
    </submittedName>
</protein>
<dbReference type="NCBIfam" id="TIGR01188">
    <property type="entry name" value="drrA"/>
    <property type="match status" value="1"/>
</dbReference>
<sequence>MTAAIEVHELVKQYGDVTAVAGINFTVARGEFFAFLGPNGAGKTTTINILCTLARPTSGRARVASCDVVREPHRVRERIGIIFQDPSLDTQLTAWKNLALHARVYGVPGTLWRQRAEQLLRLVELWDRRHQLVRTFSGGMKRRLELVRGLLHRPEILFLDEPTLGLDPQTRRQIWSYLETLRRETGVTLFLTTHYLEEAEQCDRVAIIDHGRVIALDTPDRLKARVGRDIIVLATADDARAASELRERFSLQPLVVDGTLRVEVERGDTFIPELVRQLSVPIRSVSLRRPSLDDVFLALTGRQIRS</sequence>
<keyword evidence="6" id="KW-0067">ATP-binding</keyword>
<dbReference type="InterPro" id="IPR017871">
    <property type="entry name" value="ABC_transporter-like_CS"/>
</dbReference>
<dbReference type="GO" id="GO:0005524">
    <property type="term" value="F:ATP binding"/>
    <property type="evidence" value="ECO:0007669"/>
    <property type="project" value="UniProtKB-KW"/>
</dbReference>
<dbReference type="FunFam" id="3.40.50.300:FF:000589">
    <property type="entry name" value="ABC transporter, ATP-binding subunit"/>
    <property type="match status" value="1"/>
</dbReference>
<dbReference type="InterPro" id="IPR005894">
    <property type="entry name" value="DrrA"/>
</dbReference>
<evidence type="ECO:0000313" key="11">
    <source>
        <dbReference type="EMBL" id="ACM05595.1"/>
    </source>
</evidence>
<dbReference type="Proteomes" id="UP000000447">
    <property type="component" value="Chromosome"/>
</dbReference>
<dbReference type="Pfam" id="PF00005">
    <property type="entry name" value="ABC_tran"/>
    <property type="match status" value="1"/>
</dbReference>
<keyword evidence="4" id="KW-1003">Cell membrane</keyword>
<dbReference type="GO" id="GO:1900753">
    <property type="term" value="P:doxorubicin transport"/>
    <property type="evidence" value="ECO:0007669"/>
    <property type="project" value="InterPro"/>
</dbReference>
<dbReference type="OrthoDB" id="9767778at2"/>
<keyword evidence="7" id="KW-1278">Translocase</keyword>
<dbReference type="STRING" id="309801.trd_0554"/>
<evidence type="ECO:0000256" key="3">
    <source>
        <dbReference type="ARBA" id="ARBA00022458"/>
    </source>
</evidence>
<keyword evidence="8" id="KW-0472">Membrane</keyword>